<keyword evidence="6" id="KW-0016">Alginate biosynthesis</keyword>
<reference evidence="8" key="2">
    <citation type="submission" date="2021-04" db="EMBL/GenBank/DDBJ databases">
        <authorList>
            <person name="Gilroy R."/>
        </authorList>
    </citation>
    <scope>NUCLEOTIDE SEQUENCE</scope>
    <source>
        <strain evidence="8">ChiHecec2B26-7398</strain>
    </source>
</reference>
<accession>A0A9D1Y1Z5</accession>
<dbReference type="Proteomes" id="UP000886751">
    <property type="component" value="Unassembled WGS sequence"/>
</dbReference>
<keyword evidence="4" id="KW-0732">Signal</keyword>
<dbReference type="InterPro" id="IPR031811">
    <property type="entry name" value="ALGX/ALGJ_SGNH-like"/>
</dbReference>
<name>A0A9D1Y1Z5_9FIRM</name>
<keyword evidence="5" id="KW-0574">Periplasm</keyword>
<sequence length="356" mass="40188">MKKFAQRLLLLLFCGVLGLSFVVFNVFSKQLSMDSHENRLMTGLPQVLQSPLRELSRNLDNFFVDNSPFRYQFVLLNASIDYKLFGTSQSDQVLPGKDGWLFYKDGPTAAQPVANYQGLPGINDSEETLARASAALQNLSNDLAEHGCTLVVDFTPSKDRIYREYMPDGYPIVEEENRTDRMAAYLQSHTTVPVVWRYETLRSQARLDPERLLYYKTDTHWNALGALIGLDGIFEALGLPTLPPEQYPVQQTGTTTGDMANVAALYAVLPPEPTYAVPGYALLFEKDDRVVRVIGDSFSEYYMPYLEARFAACWNEHIDTFDPALVNDPSCDILILEFNERSLDTMLRILENFAAG</sequence>
<evidence type="ECO:0000256" key="5">
    <source>
        <dbReference type="ARBA" id="ARBA00022764"/>
    </source>
</evidence>
<feature type="domain" description="AlgX/AlgJ SGNH hydrolase-like" evidence="7">
    <location>
        <begin position="93"/>
        <end position="300"/>
    </location>
</feature>
<keyword evidence="3" id="KW-0808">Transferase</keyword>
<dbReference type="GO" id="GO:0042597">
    <property type="term" value="C:periplasmic space"/>
    <property type="evidence" value="ECO:0007669"/>
    <property type="project" value="UniProtKB-SubCell"/>
</dbReference>
<dbReference type="GO" id="GO:0042121">
    <property type="term" value="P:alginic acid biosynthetic process"/>
    <property type="evidence" value="ECO:0007669"/>
    <property type="project" value="UniProtKB-KW"/>
</dbReference>
<evidence type="ECO:0000256" key="4">
    <source>
        <dbReference type="ARBA" id="ARBA00022729"/>
    </source>
</evidence>
<proteinExistence type="predicted"/>
<evidence type="ECO:0000259" key="7">
    <source>
        <dbReference type="Pfam" id="PF16822"/>
    </source>
</evidence>
<evidence type="ECO:0000256" key="1">
    <source>
        <dbReference type="ARBA" id="ARBA00004418"/>
    </source>
</evidence>
<evidence type="ECO:0000256" key="6">
    <source>
        <dbReference type="ARBA" id="ARBA00022841"/>
    </source>
</evidence>
<dbReference type="EMBL" id="DXEI01000114">
    <property type="protein sequence ID" value="HIX95282.1"/>
    <property type="molecule type" value="Genomic_DNA"/>
</dbReference>
<protein>
    <recommendedName>
        <fullName evidence="7">AlgX/AlgJ SGNH hydrolase-like domain-containing protein</fullName>
    </recommendedName>
</protein>
<comment type="pathway">
    <text evidence="2">Glycan biosynthesis; alginate biosynthesis.</text>
</comment>
<evidence type="ECO:0000313" key="8">
    <source>
        <dbReference type="EMBL" id="HIX95282.1"/>
    </source>
</evidence>
<comment type="caution">
    <text evidence="8">The sequence shown here is derived from an EMBL/GenBank/DDBJ whole genome shotgun (WGS) entry which is preliminary data.</text>
</comment>
<comment type="subcellular location">
    <subcellularLocation>
        <location evidence="1">Periplasm</location>
    </subcellularLocation>
</comment>
<dbReference type="Pfam" id="PF16822">
    <property type="entry name" value="ALGX"/>
    <property type="match status" value="1"/>
</dbReference>
<evidence type="ECO:0000256" key="2">
    <source>
        <dbReference type="ARBA" id="ARBA00005182"/>
    </source>
</evidence>
<evidence type="ECO:0000313" key="9">
    <source>
        <dbReference type="Proteomes" id="UP000886751"/>
    </source>
</evidence>
<dbReference type="AlphaFoldDB" id="A0A9D1Y1Z5"/>
<evidence type="ECO:0000256" key="3">
    <source>
        <dbReference type="ARBA" id="ARBA00022679"/>
    </source>
</evidence>
<gene>
    <name evidence="8" type="ORF">H9846_07470</name>
</gene>
<organism evidence="8 9">
    <name type="scientific">Candidatus Gemmiger excrementipullorum</name>
    <dbReference type="NCBI Taxonomy" id="2838610"/>
    <lineage>
        <taxon>Bacteria</taxon>
        <taxon>Bacillati</taxon>
        <taxon>Bacillota</taxon>
        <taxon>Clostridia</taxon>
        <taxon>Eubacteriales</taxon>
        <taxon>Gemmiger</taxon>
    </lineage>
</organism>
<reference evidence="8" key="1">
    <citation type="journal article" date="2021" name="PeerJ">
        <title>Extensive microbial diversity within the chicken gut microbiome revealed by metagenomics and culture.</title>
        <authorList>
            <person name="Gilroy R."/>
            <person name="Ravi A."/>
            <person name="Getino M."/>
            <person name="Pursley I."/>
            <person name="Horton D.L."/>
            <person name="Alikhan N.F."/>
            <person name="Baker D."/>
            <person name="Gharbi K."/>
            <person name="Hall N."/>
            <person name="Watson M."/>
            <person name="Adriaenssens E.M."/>
            <person name="Foster-Nyarko E."/>
            <person name="Jarju S."/>
            <person name="Secka A."/>
            <person name="Antonio M."/>
            <person name="Oren A."/>
            <person name="Chaudhuri R.R."/>
            <person name="La Ragione R."/>
            <person name="Hildebrand F."/>
            <person name="Pallen M.J."/>
        </authorList>
    </citation>
    <scope>NUCLEOTIDE SEQUENCE</scope>
    <source>
        <strain evidence="8">ChiHecec2B26-7398</strain>
    </source>
</reference>
<dbReference type="GO" id="GO:0016740">
    <property type="term" value="F:transferase activity"/>
    <property type="evidence" value="ECO:0007669"/>
    <property type="project" value="UniProtKB-KW"/>
</dbReference>